<protein>
    <submittedName>
        <fullName evidence="2">Uncharacterized protein</fullName>
    </submittedName>
</protein>
<keyword evidence="1" id="KW-0812">Transmembrane</keyword>
<proteinExistence type="predicted"/>
<evidence type="ECO:0000256" key="1">
    <source>
        <dbReference type="SAM" id="Phobius"/>
    </source>
</evidence>
<organism evidence="2 3">
    <name type="scientific">Haloarcula taiwanensis</name>
    <dbReference type="NCBI Taxonomy" id="1932004"/>
    <lineage>
        <taxon>Archaea</taxon>
        <taxon>Methanobacteriati</taxon>
        <taxon>Methanobacteriota</taxon>
        <taxon>Stenosarchaea group</taxon>
        <taxon>Halobacteria</taxon>
        <taxon>Halobacteriales</taxon>
        <taxon>Haloarculaceae</taxon>
        <taxon>Haloarcula</taxon>
    </lineage>
</organism>
<keyword evidence="2" id="KW-0614">Plasmid</keyword>
<reference evidence="2 3" key="1">
    <citation type="submission" date="2017-01" db="EMBL/GenBank/DDBJ databases">
        <title>A Red Light-Sensitive Sensory Rhodopsin I From Haloarcula taiwanensis, A New Haloarchaeon Isolated From Taiwan.</title>
        <authorList>
            <person name="Yang C.-S."/>
            <person name="Han Y.-A."/>
            <person name="Chen P.-C."/>
            <person name="Ng W.V."/>
            <person name="Chen T.-W."/>
        </authorList>
    </citation>
    <scope>NUCLEOTIDE SEQUENCE [LARGE SCALE GENOMIC DNA]</scope>
    <source>
        <strain evidence="2 3">Taiwanensis</strain>
        <plasmid evidence="2 3">pNYT2</plasmid>
    </source>
</reference>
<dbReference type="EMBL" id="CP019157">
    <property type="protein sequence ID" value="AUG49519.1"/>
    <property type="molecule type" value="Genomic_DNA"/>
</dbReference>
<evidence type="ECO:0000313" key="3">
    <source>
        <dbReference type="Proteomes" id="UP000242917"/>
    </source>
</evidence>
<keyword evidence="3" id="KW-1185">Reference proteome</keyword>
<keyword evidence="1" id="KW-0472">Membrane</keyword>
<gene>
    <name evidence="2" type="ORF">BVU17_18205</name>
</gene>
<evidence type="ECO:0000313" key="2">
    <source>
        <dbReference type="EMBL" id="AUG49519.1"/>
    </source>
</evidence>
<name>A0A2H5A438_9EURY</name>
<geneLocation type="plasmid" evidence="2 3">
    <name>pNYT2</name>
</geneLocation>
<feature type="transmembrane region" description="Helical" evidence="1">
    <location>
        <begin position="44"/>
        <end position="65"/>
    </location>
</feature>
<accession>A0A2H5A438</accession>
<dbReference type="AlphaFoldDB" id="A0A2H5A438"/>
<dbReference type="KEGG" id="hta:BVU17_18205"/>
<sequence>MTARQLDLLGVVVLLFGSVVVVPTADFSAAIATLIVRPFATNPVLSAGIVAAASSAWLIASFIRLERSGPPMPPMSVPEWLADRLTEEETVDE</sequence>
<dbReference type="Proteomes" id="UP000242917">
    <property type="component" value="Plasmid pNYT2"/>
</dbReference>
<keyword evidence="1" id="KW-1133">Transmembrane helix</keyword>